<gene>
    <name evidence="1" type="ORF">AO067_14555</name>
</gene>
<reference evidence="1 2" key="1">
    <citation type="submission" date="2015-09" db="EMBL/GenBank/DDBJ databases">
        <title>Genome sequence of ICMP 13104.</title>
        <authorList>
            <person name="Visnovsky S."/>
            <person name="Lu A."/>
            <person name="Panda P."/>
            <person name="Pitman A."/>
        </authorList>
    </citation>
    <scope>NUCLEOTIDE SEQUENCE [LARGE SCALE GENOMIC DNA]</scope>
    <source>
        <strain evidence="1 2">ICMP 13104</strain>
    </source>
</reference>
<evidence type="ECO:0000313" key="1">
    <source>
        <dbReference type="EMBL" id="KTB55827.1"/>
    </source>
</evidence>
<keyword evidence="2" id="KW-1185">Reference proteome</keyword>
<dbReference type="Proteomes" id="UP000053048">
    <property type="component" value="Unassembled WGS sequence"/>
</dbReference>
<dbReference type="EMBL" id="LKEJ01000181">
    <property type="protein sequence ID" value="KTB55827.1"/>
    <property type="molecule type" value="Genomic_DNA"/>
</dbReference>
<organism evidence="1 2">
    <name type="scientific">Pseudomonas viridiflava ICMP 13104</name>
    <dbReference type="NCBI Taxonomy" id="1198305"/>
    <lineage>
        <taxon>Bacteria</taxon>
        <taxon>Pseudomonadati</taxon>
        <taxon>Pseudomonadota</taxon>
        <taxon>Gammaproteobacteria</taxon>
        <taxon>Pseudomonadales</taxon>
        <taxon>Pseudomonadaceae</taxon>
        <taxon>Pseudomonas</taxon>
    </lineage>
</organism>
<proteinExistence type="predicted"/>
<protein>
    <submittedName>
        <fullName evidence="1">Uncharacterized protein</fullName>
    </submittedName>
</protein>
<name>A0A0W0H4S4_PSEVI</name>
<accession>A0A0W0H4S4</accession>
<evidence type="ECO:0000313" key="2">
    <source>
        <dbReference type="Proteomes" id="UP000053048"/>
    </source>
</evidence>
<dbReference type="AlphaFoldDB" id="A0A0W0H4S4"/>
<comment type="caution">
    <text evidence="1">The sequence shown here is derived from an EMBL/GenBank/DDBJ whole genome shotgun (WGS) entry which is preliminary data.</text>
</comment>
<sequence>MDNEEEARLKLAVSGLYELAVVNLSTVMNLSHALLSSDNLPAKARIAAQCAFDSIQSQIDILQKISDIEGENA</sequence>